<feature type="transmembrane region" description="Helical" evidence="1">
    <location>
        <begin position="31"/>
        <end position="51"/>
    </location>
</feature>
<evidence type="ECO:0000256" key="1">
    <source>
        <dbReference type="SAM" id="Phobius"/>
    </source>
</evidence>
<keyword evidence="1" id="KW-0472">Membrane</keyword>
<name>A0ABW3NSL1_9FLAO</name>
<organism evidence="2 3">
    <name type="scientific">Salegentibacter chungangensis</name>
    <dbReference type="NCBI Taxonomy" id="1335724"/>
    <lineage>
        <taxon>Bacteria</taxon>
        <taxon>Pseudomonadati</taxon>
        <taxon>Bacteroidota</taxon>
        <taxon>Flavobacteriia</taxon>
        <taxon>Flavobacteriales</taxon>
        <taxon>Flavobacteriaceae</taxon>
        <taxon>Salegentibacter</taxon>
    </lineage>
</organism>
<keyword evidence="3" id="KW-1185">Reference proteome</keyword>
<evidence type="ECO:0008006" key="4">
    <source>
        <dbReference type="Google" id="ProtNLM"/>
    </source>
</evidence>
<feature type="transmembrane region" description="Helical" evidence="1">
    <location>
        <begin position="7"/>
        <end position="25"/>
    </location>
</feature>
<sequence>MKNIAFILLWITTAVLVAVTIMSALNLAFPIIFYLTCIGQGLLVFTVYKILTDKYKTDKKFKDWYEDHPMKND</sequence>
<keyword evidence="1" id="KW-0812">Transmembrane</keyword>
<proteinExistence type="predicted"/>
<protein>
    <recommendedName>
        <fullName evidence="4">DUF4212 domain-containing protein</fullName>
    </recommendedName>
</protein>
<comment type="caution">
    <text evidence="2">The sequence shown here is derived from an EMBL/GenBank/DDBJ whole genome shotgun (WGS) entry which is preliminary data.</text>
</comment>
<accession>A0ABW3NSL1</accession>
<evidence type="ECO:0000313" key="3">
    <source>
        <dbReference type="Proteomes" id="UP001597131"/>
    </source>
</evidence>
<dbReference type="EMBL" id="JBHTLI010000001">
    <property type="protein sequence ID" value="MFD1095986.1"/>
    <property type="molecule type" value="Genomic_DNA"/>
</dbReference>
<dbReference type="RefSeq" id="WP_380745155.1">
    <property type="nucleotide sequence ID" value="NZ_JBHTLI010000001.1"/>
</dbReference>
<gene>
    <name evidence="2" type="ORF">ACFQ3Q_09520</name>
</gene>
<reference evidence="3" key="1">
    <citation type="journal article" date="2019" name="Int. J. Syst. Evol. Microbiol.">
        <title>The Global Catalogue of Microorganisms (GCM) 10K type strain sequencing project: providing services to taxonomists for standard genome sequencing and annotation.</title>
        <authorList>
            <consortium name="The Broad Institute Genomics Platform"/>
            <consortium name="The Broad Institute Genome Sequencing Center for Infectious Disease"/>
            <person name="Wu L."/>
            <person name="Ma J."/>
        </authorList>
    </citation>
    <scope>NUCLEOTIDE SEQUENCE [LARGE SCALE GENOMIC DNA]</scope>
    <source>
        <strain evidence="3">CCUG 64793</strain>
    </source>
</reference>
<keyword evidence="1" id="KW-1133">Transmembrane helix</keyword>
<dbReference type="Proteomes" id="UP001597131">
    <property type="component" value="Unassembled WGS sequence"/>
</dbReference>
<evidence type="ECO:0000313" key="2">
    <source>
        <dbReference type="EMBL" id="MFD1095986.1"/>
    </source>
</evidence>